<reference evidence="4" key="1">
    <citation type="submission" date="2020-05" db="EMBL/GenBank/DDBJ databases">
        <authorList>
            <person name="Chiriac C."/>
            <person name="Salcher M."/>
            <person name="Ghai R."/>
            <person name="Kavagutti S V."/>
        </authorList>
    </citation>
    <scope>NUCLEOTIDE SEQUENCE</scope>
</reference>
<gene>
    <name evidence="3" type="ORF">UFOVP1146_271</name>
    <name evidence="4" type="ORF">UFOVP1638_294</name>
    <name evidence="1" type="ORF">UFOVP812_184</name>
    <name evidence="2" type="ORF">UFOVP818_381</name>
</gene>
<proteinExistence type="predicted"/>
<dbReference type="EMBL" id="LR797502">
    <property type="protein sequence ID" value="CAB4221386.1"/>
    <property type="molecule type" value="Genomic_DNA"/>
</dbReference>
<evidence type="ECO:0000313" key="2">
    <source>
        <dbReference type="EMBL" id="CAB4165845.1"/>
    </source>
</evidence>
<organism evidence="4">
    <name type="scientific">uncultured Caudovirales phage</name>
    <dbReference type="NCBI Taxonomy" id="2100421"/>
    <lineage>
        <taxon>Viruses</taxon>
        <taxon>Duplodnaviria</taxon>
        <taxon>Heunggongvirae</taxon>
        <taxon>Uroviricota</taxon>
        <taxon>Caudoviricetes</taxon>
        <taxon>Peduoviridae</taxon>
        <taxon>Maltschvirus</taxon>
        <taxon>Maltschvirus maltsch</taxon>
    </lineage>
</organism>
<protein>
    <submittedName>
        <fullName evidence="4">Uncharacterized protein</fullName>
    </submittedName>
</protein>
<dbReference type="EMBL" id="LR797099">
    <property type="protein sequence ID" value="CAB4186925.1"/>
    <property type="molecule type" value="Genomic_DNA"/>
</dbReference>
<evidence type="ECO:0000313" key="3">
    <source>
        <dbReference type="EMBL" id="CAB4186925.1"/>
    </source>
</evidence>
<name>A0A6J5T2D0_9CAUD</name>
<sequence length="212" mass="24564">MTIYYLYKKTHRKTGLQYLGHTKKNPFKYEGSGVDWTTHIAEHGYDVHTEILLETTNKEEMKELGRYYSNLWNIVKDKTWANRIPETGGGPGGVLGRNRGEEFSKKCVINNTGKNNPSYGVYWWTDGISEIKSKISPGPEWKRGRFLLEDHKQKFNYRPIDGNKNPSYGKYWWTNGIDSVKSDSCPAGYYRGVGIIQRAKSQNKKSKDYFEI</sequence>
<dbReference type="EMBL" id="LR796758">
    <property type="protein sequence ID" value="CAB4163915.1"/>
    <property type="molecule type" value="Genomic_DNA"/>
</dbReference>
<evidence type="ECO:0000313" key="1">
    <source>
        <dbReference type="EMBL" id="CAB4163915.1"/>
    </source>
</evidence>
<evidence type="ECO:0000313" key="4">
    <source>
        <dbReference type="EMBL" id="CAB4221386.1"/>
    </source>
</evidence>
<accession>A0A6J5T2D0</accession>
<dbReference type="EMBL" id="LR796776">
    <property type="protein sequence ID" value="CAB4165845.1"/>
    <property type="molecule type" value="Genomic_DNA"/>
</dbReference>